<organism evidence="4 5">
    <name type="scientific">Oreochromis niloticus</name>
    <name type="common">Nile tilapia</name>
    <name type="synonym">Tilapia nilotica</name>
    <dbReference type="NCBI Taxonomy" id="8128"/>
    <lineage>
        <taxon>Eukaryota</taxon>
        <taxon>Metazoa</taxon>
        <taxon>Chordata</taxon>
        <taxon>Craniata</taxon>
        <taxon>Vertebrata</taxon>
        <taxon>Euteleostomi</taxon>
        <taxon>Actinopterygii</taxon>
        <taxon>Neopterygii</taxon>
        <taxon>Teleostei</taxon>
        <taxon>Neoteleostei</taxon>
        <taxon>Acanthomorphata</taxon>
        <taxon>Ovalentaria</taxon>
        <taxon>Cichlomorphae</taxon>
        <taxon>Cichliformes</taxon>
        <taxon>Cichlidae</taxon>
        <taxon>African cichlids</taxon>
        <taxon>Pseudocrenilabrinae</taxon>
        <taxon>Oreochromini</taxon>
        <taxon>Oreochromis</taxon>
    </lineage>
</organism>
<dbReference type="AlphaFoldDB" id="I3J5W2"/>
<keyword evidence="2" id="KW-0677">Repeat</keyword>
<dbReference type="OMA" id="RECGITE"/>
<dbReference type="PANTHER" id="PTHR24106">
    <property type="entry name" value="NACHT, LRR AND CARD DOMAINS-CONTAINING"/>
    <property type="match status" value="1"/>
</dbReference>
<evidence type="ECO:0000313" key="4">
    <source>
        <dbReference type="Ensembl" id="ENSONIP00000004252.2"/>
    </source>
</evidence>
<dbReference type="SUPFAM" id="SSF52047">
    <property type="entry name" value="RNI-like"/>
    <property type="match status" value="1"/>
</dbReference>
<reference evidence="4" key="2">
    <citation type="submission" date="2025-09" db="UniProtKB">
        <authorList>
            <consortium name="Ensembl"/>
        </authorList>
    </citation>
    <scope>IDENTIFICATION</scope>
</reference>
<dbReference type="HOGENOM" id="CLU_002274_4_0_1"/>
<evidence type="ECO:0000313" key="5">
    <source>
        <dbReference type="Proteomes" id="UP000005207"/>
    </source>
</evidence>
<dbReference type="SMART" id="SM00368">
    <property type="entry name" value="LRR_RI"/>
    <property type="match status" value="9"/>
</dbReference>
<sequence length="390" mass="42162">MDQCEDREEGVPPSKSTLCGEHESQTKAQRNPPGPPPSSVSSKSKQVMDFFRNLGQERSSERRGQRSQSAGSSCLSVRSDPSILQPPCFSNEPGPTRLTFCGLSETHCEVVASALKSNPSYLTELDMSWNKLQDSAVKLLCAGLESPNCRLETLGLGYCGLSEISCEYVAAALKSNPSHLRELDLSENNTLKDSGVKHLCGFLESPGCGLETLRLSSCGLSEISCDYLAAALKSNPSHLRELDMNNNTLKDSGVKQLCGFLESPGCGLETLRLGSCGLSEISCDYLAAAPKSNPSHLRELILSGNKLQDSGVKQLCGFLESPGCGLETLRLSNCGLSEISCDYLAAALKSNPSHLRELYLSLNNLQDPDVKQLCDLQQSPDYRLDSLVWS</sequence>
<evidence type="ECO:0000256" key="2">
    <source>
        <dbReference type="ARBA" id="ARBA00022737"/>
    </source>
</evidence>
<protein>
    <recommendedName>
        <fullName evidence="6">NACHT LRR and PYD domain-containing protein</fullName>
    </recommendedName>
</protein>
<keyword evidence="5" id="KW-1185">Reference proteome</keyword>
<reference evidence="4" key="1">
    <citation type="submission" date="2025-08" db="UniProtKB">
        <authorList>
            <consortium name="Ensembl"/>
        </authorList>
    </citation>
    <scope>IDENTIFICATION</scope>
</reference>
<dbReference type="Ensembl" id="ENSONIT00000004253.2">
    <property type="protein sequence ID" value="ENSONIP00000004252.2"/>
    <property type="gene ID" value="ENSONIG00000003377.2"/>
</dbReference>
<name>I3J5W2_ORENI</name>
<feature type="region of interest" description="Disordered" evidence="3">
    <location>
        <begin position="1"/>
        <end position="79"/>
    </location>
</feature>
<dbReference type="STRING" id="8128.ENSONIP00000056227"/>
<accession>I3J5W2</accession>
<evidence type="ECO:0008006" key="6">
    <source>
        <dbReference type="Google" id="ProtNLM"/>
    </source>
</evidence>
<dbReference type="GeneTree" id="ENSGT01150000286904"/>
<keyword evidence="1" id="KW-0433">Leucine-rich repeat</keyword>
<dbReference type="InParanoid" id="I3J5W2"/>
<dbReference type="InterPro" id="IPR001611">
    <property type="entry name" value="Leu-rich_rpt"/>
</dbReference>
<dbReference type="Gene3D" id="3.80.10.10">
    <property type="entry name" value="Ribonuclease Inhibitor"/>
    <property type="match status" value="2"/>
</dbReference>
<dbReference type="Pfam" id="PF13516">
    <property type="entry name" value="LRR_6"/>
    <property type="match status" value="5"/>
</dbReference>
<dbReference type="Proteomes" id="UP000005207">
    <property type="component" value="Unplaced"/>
</dbReference>
<dbReference type="InterPro" id="IPR032675">
    <property type="entry name" value="LRR_dom_sf"/>
</dbReference>
<evidence type="ECO:0000256" key="3">
    <source>
        <dbReference type="SAM" id="MobiDB-lite"/>
    </source>
</evidence>
<proteinExistence type="predicted"/>
<dbReference type="InterPro" id="IPR051261">
    <property type="entry name" value="NLR"/>
</dbReference>
<evidence type="ECO:0000256" key="1">
    <source>
        <dbReference type="ARBA" id="ARBA00022614"/>
    </source>
</evidence>
<dbReference type="Pfam" id="PF00560">
    <property type="entry name" value="LRR_1"/>
    <property type="match status" value="1"/>
</dbReference>